<accession>A0ABN7VQF0</accession>
<evidence type="ECO:0000313" key="1">
    <source>
        <dbReference type="EMBL" id="CAG8793085.1"/>
    </source>
</evidence>
<organism evidence="1 2">
    <name type="scientific">Gigaspora margarita</name>
    <dbReference type="NCBI Taxonomy" id="4874"/>
    <lineage>
        <taxon>Eukaryota</taxon>
        <taxon>Fungi</taxon>
        <taxon>Fungi incertae sedis</taxon>
        <taxon>Mucoromycota</taxon>
        <taxon>Glomeromycotina</taxon>
        <taxon>Glomeromycetes</taxon>
        <taxon>Diversisporales</taxon>
        <taxon>Gigasporaceae</taxon>
        <taxon>Gigaspora</taxon>
    </lineage>
</organism>
<sequence>MLGFIKNFKVLVQSMFESVTSNKIHNFANILSSYGEDTFGVYVASSFSKKAMNFATKYLRKIFLIVDNLNDLNNFDEIYNDITRDLFYIENDKQSNHYHNDVKKIENFKVTLNYHNDVKMIENYHNDIVKRIRNIKVILKNQTLEYFNLNIHGNGESIIEINDITF</sequence>
<reference evidence="1 2" key="1">
    <citation type="submission" date="2021-06" db="EMBL/GenBank/DDBJ databases">
        <authorList>
            <person name="Kallberg Y."/>
            <person name="Tangrot J."/>
            <person name="Rosling A."/>
        </authorList>
    </citation>
    <scope>NUCLEOTIDE SEQUENCE [LARGE SCALE GENOMIC DNA]</scope>
    <source>
        <strain evidence="1 2">120-4 pot B 10/14</strain>
    </source>
</reference>
<proteinExistence type="predicted"/>
<dbReference type="EMBL" id="CAJVQB010020005">
    <property type="protein sequence ID" value="CAG8793085.1"/>
    <property type="molecule type" value="Genomic_DNA"/>
</dbReference>
<keyword evidence="2" id="KW-1185">Reference proteome</keyword>
<dbReference type="Proteomes" id="UP000789901">
    <property type="component" value="Unassembled WGS sequence"/>
</dbReference>
<evidence type="ECO:0000313" key="2">
    <source>
        <dbReference type="Proteomes" id="UP000789901"/>
    </source>
</evidence>
<protein>
    <submittedName>
        <fullName evidence="1">34107_t:CDS:1</fullName>
    </submittedName>
</protein>
<comment type="caution">
    <text evidence="1">The sequence shown here is derived from an EMBL/GenBank/DDBJ whole genome shotgun (WGS) entry which is preliminary data.</text>
</comment>
<gene>
    <name evidence="1" type="ORF">GMARGA_LOCUS21558</name>
</gene>
<name>A0ABN7VQF0_GIGMA</name>